<dbReference type="GO" id="GO:0008270">
    <property type="term" value="F:zinc ion binding"/>
    <property type="evidence" value="ECO:0007669"/>
    <property type="project" value="UniProtKB-KW"/>
</dbReference>
<dbReference type="Pfam" id="PF00643">
    <property type="entry name" value="zf-B_box"/>
    <property type="match status" value="1"/>
</dbReference>
<dbReference type="InterPro" id="IPR013083">
    <property type="entry name" value="Znf_RING/FYVE/PHD"/>
</dbReference>
<dbReference type="PROSITE" id="PS50089">
    <property type="entry name" value="ZF_RING_2"/>
    <property type="match status" value="1"/>
</dbReference>
<feature type="domain" description="B box-type" evidence="8">
    <location>
        <begin position="150"/>
        <end position="191"/>
    </location>
</feature>
<dbReference type="InterPro" id="IPR051051">
    <property type="entry name" value="E3_ubiq-ligase_TRIM/RNF"/>
</dbReference>
<dbReference type="Pfam" id="PF15227">
    <property type="entry name" value="zf-C3HC4_4"/>
    <property type="match status" value="1"/>
</dbReference>
<reference evidence="9" key="1">
    <citation type="journal article" date="2023" name="Science">
        <title>Genome structures resolve the early diversification of teleost fishes.</title>
        <authorList>
            <person name="Parey E."/>
            <person name="Louis A."/>
            <person name="Montfort J."/>
            <person name="Bouchez O."/>
            <person name="Roques C."/>
            <person name="Iampietro C."/>
            <person name="Lluch J."/>
            <person name="Castinel A."/>
            <person name="Donnadieu C."/>
            <person name="Desvignes T."/>
            <person name="Floi Bucao C."/>
            <person name="Jouanno E."/>
            <person name="Wen M."/>
            <person name="Mejri S."/>
            <person name="Dirks R."/>
            <person name="Jansen H."/>
            <person name="Henkel C."/>
            <person name="Chen W.J."/>
            <person name="Zahm M."/>
            <person name="Cabau C."/>
            <person name="Klopp C."/>
            <person name="Thompson A.W."/>
            <person name="Robinson-Rechavi M."/>
            <person name="Braasch I."/>
            <person name="Lecointre G."/>
            <person name="Bobe J."/>
            <person name="Postlethwait J.H."/>
            <person name="Berthelot C."/>
            <person name="Roest Crollius H."/>
            <person name="Guiguen Y."/>
        </authorList>
    </citation>
    <scope>NUCLEOTIDE SEQUENCE</scope>
    <source>
        <strain evidence="9">WJC10195</strain>
    </source>
</reference>
<feature type="compositionally biased region" description="Acidic residues" evidence="6">
    <location>
        <begin position="329"/>
        <end position="353"/>
    </location>
</feature>
<keyword evidence="5" id="KW-0175">Coiled coil</keyword>
<dbReference type="SMART" id="SM00184">
    <property type="entry name" value="RING"/>
    <property type="match status" value="1"/>
</dbReference>
<dbReference type="SUPFAM" id="SSF57845">
    <property type="entry name" value="B-box zinc-binding domain"/>
    <property type="match status" value="1"/>
</dbReference>
<comment type="caution">
    <text evidence="9">The sequence shown here is derived from an EMBL/GenBank/DDBJ whole genome shotgun (WGS) entry which is preliminary data.</text>
</comment>
<name>A0A9Q1GFD2_SYNKA</name>
<dbReference type="Gene3D" id="4.10.830.40">
    <property type="match status" value="1"/>
</dbReference>
<dbReference type="AlphaFoldDB" id="A0A9Q1GFD2"/>
<dbReference type="InterPro" id="IPR001841">
    <property type="entry name" value="Znf_RING"/>
</dbReference>
<dbReference type="SUPFAM" id="SSF57850">
    <property type="entry name" value="RING/U-box"/>
    <property type="match status" value="1"/>
</dbReference>
<evidence type="ECO:0000256" key="1">
    <source>
        <dbReference type="ARBA" id="ARBA00022723"/>
    </source>
</evidence>
<dbReference type="EMBL" id="JAINUF010000001">
    <property type="protein sequence ID" value="KAJ8382521.1"/>
    <property type="molecule type" value="Genomic_DNA"/>
</dbReference>
<dbReference type="PANTHER" id="PTHR25465:SF73">
    <property type="entry name" value="E3 UBIQUITIN_ISG15 LIGASE TRIM25 ISOFORM X1"/>
    <property type="match status" value="1"/>
</dbReference>
<evidence type="ECO:0000256" key="2">
    <source>
        <dbReference type="ARBA" id="ARBA00022771"/>
    </source>
</evidence>
<evidence type="ECO:0000313" key="9">
    <source>
        <dbReference type="EMBL" id="KAJ8382521.1"/>
    </source>
</evidence>
<dbReference type="PROSITE" id="PS50119">
    <property type="entry name" value="ZF_BBOX"/>
    <property type="match status" value="1"/>
</dbReference>
<evidence type="ECO:0000256" key="4">
    <source>
        <dbReference type="PROSITE-ProRule" id="PRU00024"/>
    </source>
</evidence>
<feature type="region of interest" description="Disordered" evidence="6">
    <location>
        <begin position="328"/>
        <end position="353"/>
    </location>
</feature>
<evidence type="ECO:0000259" key="7">
    <source>
        <dbReference type="PROSITE" id="PS50089"/>
    </source>
</evidence>
<dbReference type="CDD" id="cd19802">
    <property type="entry name" value="Bbox1_TRIM8-like"/>
    <property type="match status" value="1"/>
</dbReference>
<evidence type="ECO:0000256" key="5">
    <source>
        <dbReference type="SAM" id="Coils"/>
    </source>
</evidence>
<evidence type="ECO:0000256" key="6">
    <source>
        <dbReference type="SAM" id="MobiDB-lite"/>
    </source>
</evidence>
<dbReference type="Gene3D" id="3.30.160.60">
    <property type="entry name" value="Classic Zinc Finger"/>
    <property type="match status" value="1"/>
</dbReference>
<evidence type="ECO:0000313" key="10">
    <source>
        <dbReference type="Proteomes" id="UP001152622"/>
    </source>
</evidence>
<dbReference type="OrthoDB" id="342730at2759"/>
<gene>
    <name evidence="9" type="ORF">SKAU_G00032990</name>
</gene>
<dbReference type="InterPro" id="IPR000315">
    <property type="entry name" value="Znf_B-box"/>
</dbReference>
<dbReference type="InterPro" id="IPR017907">
    <property type="entry name" value="Znf_RING_CS"/>
</dbReference>
<dbReference type="PROSITE" id="PS00518">
    <property type="entry name" value="ZF_RING_1"/>
    <property type="match status" value="1"/>
</dbReference>
<dbReference type="Gene3D" id="3.30.40.10">
    <property type="entry name" value="Zinc/RING finger domain, C3HC4 (zinc finger)"/>
    <property type="match status" value="1"/>
</dbReference>
<accession>A0A9Q1GFD2</accession>
<evidence type="ECO:0000256" key="3">
    <source>
        <dbReference type="ARBA" id="ARBA00022833"/>
    </source>
</evidence>
<keyword evidence="2 4" id="KW-0863">Zinc-finger</keyword>
<keyword evidence="10" id="KW-1185">Reference proteome</keyword>
<keyword evidence="3" id="KW-0862">Zinc</keyword>
<organism evidence="9 10">
    <name type="scientific">Synaphobranchus kaupii</name>
    <name type="common">Kaup's arrowtooth eel</name>
    <dbReference type="NCBI Taxonomy" id="118154"/>
    <lineage>
        <taxon>Eukaryota</taxon>
        <taxon>Metazoa</taxon>
        <taxon>Chordata</taxon>
        <taxon>Craniata</taxon>
        <taxon>Vertebrata</taxon>
        <taxon>Euteleostomi</taxon>
        <taxon>Actinopterygii</taxon>
        <taxon>Neopterygii</taxon>
        <taxon>Teleostei</taxon>
        <taxon>Anguilliformes</taxon>
        <taxon>Synaphobranchidae</taxon>
        <taxon>Synaphobranchus</taxon>
    </lineage>
</organism>
<feature type="domain" description="RING-type" evidence="7">
    <location>
        <begin position="18"/>
        <end position="60"/>
    </location>
</feature>
<protein>
    <submittedName>
        <fullName evidence="9">Uncharacterized protein</fullName>
    </submittedName>
</protein>
<dbReference type="Proteomes" id="UP001152622">
    <property type="component" value="Chromosome 1"/>
</dbReference>
<evidence type="ECO:0000259" key="8">
    <source>
        <dbReference type="PROSITE" id="PS50119"/>
    </source>
</evidence>
<dbReference type="PANTHER" id="PTHR25465">
    <property type="entry name" value="B-BOX DOMAIN CONTAINING"/>
    <property type="match status" value="1"/>
</dbReference>
<dbReference type="SMART" id="SM00336">
    <property type="entry name" value="BBOX"/>
    <property type="match status" value="2"/>
</dbReference>
<keyword evidence="1" id="KW-0479">Metal-binding</keyword>
<feature type="coiled-coil region" evidence="5">
    <location>
        <begin position="188"/>
        <end position="219"/>
    </location>
</feature>
<proteinExistence type="predicted"/>
<sequence>MAVAGPAEESVLEGELTCPVCLDLFSDPHLLPCGHNLCLACVRGLRRRAERGRFRCPECRESLRCSGPLQKNYRLANIAEDYRRRGRPCRQAPPPPPPPVHCDYCSPGDAALAVKTCLQCEVSMCGEHVKPHLERPAFREHPLTEPLGDVRDRKCPAHDEMYRYYCVDERVCVCNACTIEGRHTGHTIKTLKNTMKDLKESLQMQMQKLSRKISRTEKFLQQRADAERDSHRFVEGAEQHMRVVGDLLQAQSSLQALLQENDPFHFLQEYHSTGKKLRKALKRPLFSPGSVCLDTEGLADVMEAKLEEFQAELRLQVTELIHTVCVETNGEEEEEGHEEEEVEEEELEEEEGG</sequence>